<protein>
    <submittedName>
        <fullName evidence="2">Uncharacterized protein</fullName>
    </submittedName>
</protein>
<feature type="region of interest" description="Disordered" evidence="1">
    <location>
        <begin position="682"/>
        <end position="715"/>
    </location>
</feature>
<evidence type="ECO:0000313" key="3">
    <source>
        <dbReference type="Proteomes" id="UP000319257"/>
    </source>
</evidence>
<evidence type="ECO:0000256" key="1">
    <source>
        <dbReference type="SAM" id="MobiDB-lite"/>
    </source>
</evidence>
<feature type="region of interest" description="Disordered" evidence="1">
    <location>
        <begin position="518"/>
        <end position="537"/>
    </location>
</feature>
<dbReference type="RefSeq" id="XP_030997769.1">
    <property type="nucleotide sequence ID" value="XM_031138282.1"/>
</dbReference>
<reference evidence="2 3" key="1">
    <citation type="submission" date="2019-06" db="EMBL/GenBank/DDBJ databases">
        <title>Draft genome sequence of the filamentous fungus Phialemoniopsis curvata isolated from diesel fuel.</title>
        <authorList>
            <person name="Varaljay V.A."/>
            <person name="Lyon W.J."/>
            <person name="Crouch A.L."/>
            <person name="Drake C.E."/>
            <person name="Hollomon J.M."/>
            <person name="Nadeau L.J."/>
            <person name="Nunn H.S."/>
            <person name="Stevenson B.S."/>
            <person name="Bojanowski C.L."/>
            <person name="Crookes-Goodson W.J."/>
        </authorList>
    </citation>
    <scope>NUCLEOTIDE SEQUENCE [LARGE SCALE GENOMIC DNA]</scope>
    <source>
        <strain evidence="2 3">D216</strain>
    </source>
</reference>
<feature type="compositionally biased region" description="Low complexity" evidence="1">
    <location>
        <begin position="684"/>
        <end position="701"/>
    </location>
</feature>
<dbReference type="InParanoid" id="A0A507BH52"/>
<evidence type="ECO:0000313" key="2">
    <source>
        <dbReference type="EMBL" id="TPX16058.1"/>
    </source>
</evidence>
<dbReference type="GeneID" id="41967839"/>
<dbReference type="OrthoDB" id="2922289at2759"/>
<proteinExistence type="predicted"/>
<gene>
    <name evidence="2" type="ORF">E0L32_000392</name>
</gene>
<dbReference type="PANTHER" id="PTHR40788:SF2">
    <property type="entry name" value="CLR5 DOMAIN-CONTAINING PROTEIN"/>
    <property type="match status" value="1"/>
</dbReference>
<accession>A0A507BH52</accession>
<dbReference type="EMBL" id="SKBQ01000001">
    <property type="protein sequence ID" value="TPX16058.1"/>
    <property type="molecule type" value="Genomic_DNA"/>
</dbReference>
<dbReference type="PANTHER" id="PTHR40788">
    <property type="entry name" value="CLR5 DOMAIN-CONTAINING PROTEIN-RELATED"/>
    <property type="match status" value="1"/>
</dbReference>
<dbReference type="STRING" id="1093900.A0A507BH52"/>
<dbReference type="Proteomes" id="UP000319257">
    <property type="component" value="Unassembled WGS sequence"/>
</dbReference>
<organism evidence="2 3">
    <name type="scientific">Thyridium curvatum</name>
    <dbReference type="NCBI Taxonomy" id="1093900"/>
    <lineage>
        <taxon>Eukaryota</taxon>
        <taxon>Fungi</taxon>
        <taxon>Dikarya</taxon>
        <taxon>Ascomycota</taxon>
        <taxon>Pezizomycotina</taxon>
        <taxon>Sordariomycetes</taxon>
        <taxon>Sordariomycetidae</taxon>
        <taxon>Thyridiales</taxon>
        <taxon>Thyridiaceae</taxon>
        <taxon>Thyridium</taxon>
    </lineage>
</organism>
<sequence length="838" mass="92899">MPPASLGNPKMLNSDEPQGFTAEEHALFEKLNIGKEGGLPLPSFIKPSEVEAQARPLAESIFRDWEVLKAVVERHEERLLERWRGLKRKKRRDMLLAAWPGMAPQHRPDIVCWREKFGETNRQAVDREDREAFLWPHINLQDLCATRPLWLLMRSRGRDGGPEAFAAADLDGIRFGKACLALMPRYLNQYSMLFTGRTTAESYGQLYAWDELPSGDRSLFENRGTHPGEGLWILEIQARLYAFLVDMAKRLIPGVTDTLSNKAPPAAVNSNHARPDAAAEFQSLPVLSLEAPYSLPAQLNVQNLLNLAYAKLWEAEDHLWAMREDPSYFAATLRTWREHRREMIPDTEGKPHPAAAAAAAADDDGDNVLWSRTIGLVVKRGLEEVETWNIVYAKCHLVAQRLRAHAGKLRPDGALPQDLALAVYSLYHHARQLQNEPVGNLKTGCFASPELRRYFRVVPPRDPGDSAIALTTAEEAPEGAATRELVWCLGALQNDGSRVLLGSSTLLDNIEMLMAPQVGGGGGASNEDGRSSSSTAAVGEQSHVSAWVADQLASLSVYAECVREIERFQPWAASFEVEMQDKEIASVLDVDFQKSLQRLRPLFQHQMRDRVVRLGVPDDGRFDYPEVAGDEDQAARAAAVEQRRRAEKALDAFWAKLQHSLDKHHALTPRVREVLTKMPIQRTSPHAAKPSASSEAAASSPQPKPIRGGSAAAKKKVDRRALKTFRALFPPDAASSSEQGAAAAPKSWTAAEVAWPDFVHAMRSARFDITKLYGSAWLFVPERQTGGGGGAAAGQHRPILFHQPWPGTGKISPPAARWLGKRLTRAFGWTRETFEVEA</sequence>
<dbReference type="AlphaFoldDB" id="A0A507BH52"/>
<name>A0A507BH52_9PEZI</name>
<keyword evidence="3" id="KW-1185">Reference proteome</keyword>
<comment type="caution">
    <text evidence="2">The sequence shown here is derived from an EMBL/GenBank/DDBJ whole genome shotgun (WGS) entry which is preliminary data.</text>
</comment>